<dbReference type="EMBL" id="JBJKBG010000002">
    <property type="protein sequence ID" value="KAL3749978.1"/>
    <property type="molecule type" value="Genomic_DNA"/>
</dbReference>
<evidence type="ECO:0000313" key="2">
    <source>
        <dbReference type="Proteomes" id="UP001634007"/>
    </source>
</evidence>
<organism evidence="1 2">
    <name type="scientific">Eucalyptus globulus</name>
    <name type="common">Tasmanian blue gum</name>
    <dbReference type="NCBI Taxonomy" id="34317"/>
    <lineage>
        <taxon>Eukaryota</taxon>
        <taxon>Viridiplantae</taxon>
        <taxon>Streptophyta</taxon>
        <taxon>Embryophyta</taxon>
        <taxon>Tracheophyta</taxon>
        <taxon>Spermatophyta</taxon>
        <taxon>Magnoliopsida</taxon>
        <taxon>eudicotyledons</taxon>
        <taxon>Gunneridae</taxon>
        <taxon>Pentapetalae</taxon>
        <taxon>rosids</taxon>
        <taxon>malvids</taxon>
        <taxon>Myrtales</taxon>
        <taxon>Myrtaceae</taxon>
        <taxon>Myrtoideae</taxon>
        <taxon>Eucalypteae</taxon>
        <taxon>Eucalyptus</taxon>
    </lineage>
</organism>
<name>A0ABD3LH75_EUCGL</name>
<sequence length="166" mass="18819">MAFAENSQRQRSAQVHDFKRNQYRSRFPPAVLENGITKRTWETIVRHASPCVINDDKMYFCQALDKASIVFNSVMKVAQAALDGQIYQSVDIVAHSQKFSVPISLLAHPPFCTSMVAETEMHHYSDRPEVTPEFSYILVSASCSYNVTEIRQLGCLGPESYHCKNL</sequence>
<protein>
    <submittedName>
        <fullName evidence="1">Uncharacterized protein</fullName>
    </submittedName>
</protein>
<reference evidence="1 2" key="1">
    <citation type="submission" date="2024-11" db="EMBL/GenBank/DDBJ databases">
        <title>Chromosome-level genome assembly of Eucalyptus globulus Labill. provides insights into its genome evolution.</title>
        <authorList>
            <person name="Li X."/>
        </authorList>
    </citation>
    <scope>NUCLEOTIDE SEQUENCE [LARGE SCALE GENOMIC DNA]</scope>
    <source>
        <strain evidence="1">CL2024</strain>
        <tissue evidence="1">Fresh tender leaves</tissue>
    </source>
</reference>
<keyword evidence="2" id="KW-1185">Reference proteome</keyword>
<dbReference type="AlphaFoldDB" id="A0ABD3LH75"/>
<dbReference type="Proteomes" id="UP001634007">
    <property type="component" value="Unassembled WGS sequence"/>
</dbReference>
<evidence type="ECO:0000313" key="1">
    <source>
        <dbReference type="EMBL" id="KAL3749978.1"/>
    </source>
</evidence>
<proteinExistence type="predicted"/>
<comment type="caution">
    <text evidence="1">The sequence shown here is derived from an EMBL/GenBank/DDBJ whole genome shotgun (WGS) entry which is preliminary data.</text>
</comment>
<accession>A0ABD3LH75</accession>
<gene>
    <name evidence="1" type="ORF">ACJRO7_011020</name>
</gene>